<feature type="transmembrane region" description="Helical" evidence="1">
    <location>
        <begin position="272"/>
        <end position="298"/>
    </location>
</feature>
<organism evidence="2 3">
    <name type="scientific">Thermatribacter velox</name>
    <dbReference type="NCBI Taxonomy" id="3039681"/>
    <lineage>
        <taxon>Bacteria</taxon>
        <taxon>Pseudomonadati</taxon>
        <taxon>Atribacterota</taxon>
        <taxon>Atribacteria</taxon>
        <taxon>Atribacterales</taxon>
        <taxon>Thermatribacteraceae</taxon>
        <taxon>Thermatribacter</taxon>
    </lineage>
</organism>
<feature type="transmembrane region" description="Helical" evidence="1">
    <location>
        <begin position="149"/>
        <end position="167"/>
    </location>
</feature>
<proteinExistence type="predicted"/>
<keyword evidence="1" id="KW-1133">Transmembrane helix</keyword>
<keyword evidence="1" id="KW-0812">Transmembrane</keyword>
<dbReference type="RefSeq" id="WP_369018538.1">
    <property type="nucleotide sequence ID" value="NZ_CP121689.1"/>
</dbReference>
<feature type="transmembrane region" description="Helical" evidence="1">
    <location>
        <begin position="68"/>
        <end position="89"/>
    </location>
</feature>
<accession>A0ABZ2YBJ3</accession>
<feature type="transmembrane region" description="Helical" evidence="1">
    <location>
        <begin position="310"/>
        <end position="332"/>
    </location>
</feature>
<sequence length="438" mass="49887">MKKSLRIAAFVLFLASFWVLFSLFALWAQREGLLSPEAYFLSFWANAVHREGVFNLKTFFLTYPTLPFLLSIFAPGAPFVVSACGVLGVAFASRWVFGQDTLLESLLFMAFFTSPLFLSSLCSSPILTLFVTLLAGAFFAILRHREWGLTHCLFASGFLLGAVTLTYPRFRCIMVALAAIVLLFPGSWSKKLGLLLVLFFPIFSLLGTLAFLYWIYDGNPLGFLDLHSQSFAFYFNFASLGGLQKTVAELSKFWPFFLPFVWAILSERKRFLWGLGALFSGILALPVFSLMVVFLTQVSGVLEWRGERGWVKAVNVLLLCVFVILSWGRFVVDSRGFFFHLYPRLEEKLAEYRKLEELVQGKVLVMEPASFLVSSWKDMDRVWTPELRNPNNSFYADFANYDYLITSENSLGLPGFELAWKGRELRLYRRLDVLAVDE</sequence>
<feature type="transmembrane region" description="Helical" evidence="1">
    <location>
        <begin position="124"/>
        <end position="142"/>
    </location>
</feature>
<keyword evidence="1" id="KW-0472">Membrane</keyword>
<reference evidence="2 3" key="1">
    <citation type="submission" date="2023-03" db="EMBL/GenBank/DDBJ databases">
        <title>Novel Species.</title>
        <authorList>
            <person name="Ma S."/>
        </authorList>
    </citation>
    <scope>NUCLEOTIDE SEQUENCE [LARGE SCALE GENOMIC DNA]</scope>
    <source>
        <strain evidence="2 3">B11</strain>
    </source>
</reference>
<evidence type="ECO:0008006" key="4">
    <source>
        <dbReference type="Google" id="ProtNLM"/>
    </source>
</evidence>
<feature type="transmembrane region" description="Helical" evidence="1">
    <location>
        <begin position="247"/>
        <end position="265"/>
    </location>
</feature>
<feature type="transmembrane region" description="Helical" evidence="1">
    <location>
        <begin position="195"/>
        <end position="216"/>
    </location>
</feature>
<dbReference type="EMBL" id="CP121689">
    <property type="protein sequence ID" value="WZL76380.1"/>
    <property type="molecule type" value="Genomic_DNA"/>
</dbReference>
<protein>
    <recommendedName>
        <fullName evidence="4">Glycosyltransferase RgtA/B/C/D-like domain-containing protein</fullName>
    </recommendedName>
</protein>
<gene>
    <name evidence="2" type="ORF">QBE54_01195</name>
</gene>
<keyword evidence="3" id="KW-1185">Reference proteome</keyword>
<dbReference type="Proteomes" id="UP001461341">
    <property type="component" value="Chromosome"/>
</dbReference>
<feature type="transmembrane region" description="Helical" evidence="1">
    <location>
        <begin position="173"/>
        <end position="188"/>
    </location>
</feature>
<evidence type="ECO:0000256" key="1">
    <source>
        <dbReference type="SAM" id="Phobius"/>
    </source>
</evidence>
<evidence type="ECO:0000313" key="2">
    <source>
        <dbReference type="EMBL" id="WZL76380.1"/>
    </source>
</evidence>
<evidence type="ECO:0000313" key="3">
    <source>
        <dbReference type="Proteomes" id="UP001461341"/>
    </source>
</evidence>
<feature type="transmembrane region" description="Helical" evidence="1">
    <location>
        <begin position="101"/>
        <end position="118"/>
    </location>
</feature>
<name>A0ABZ2YBJ3_9BACT</name>